<feature type="coiled-coil region" evidence="1">
    <location>
        <begin position="142"/>
        <end position="169"/>
    </location>
</feature>
<sequence length="241" mass="28305">MRYTNYLSKIALTRPIYIFGKIPKYKFCPIFLNQKQTNGILFDKFIIKRNLFTNTTSSQKQKNLNLEELRIISETLNKTLNQVDIGNEIVISLLNDKRSLFKNLLEQNSPHEKGIKNILDKQSLLKYSPRSIEIANGVTKFFKGLSLLLNQKEINIEELEDKLAQICRDNGKMHYQMKVWFQAENWICLENSVIETIIKVNNLEKEKTFFVWQKLMQAVIGWMKQGFAEVMKLFLGNKLYV</sequence>
<accession>A0A6V7X5J3</accession>
<dbReference type="GO" id="GO:0019825">
    <property type="term" value="F:oxygen binding"/>
    <property type="evidence" value="ECO:0007669"/>
    <property type="project" value="InterPro"/>
</dbReference>
<evidence type="ECO:0000313" key="3">
    <source>
        <dbReference type="Proteomes" id="UP000580250"/>
    </source>
</evidence>
<gene>
    <name evidence="2" type="ORF">MENT_LOCUS47603</name>
</gene>
<proteinExistence type="predicted"/>
<name>A0A6V7X5J3_MELEN</name>
<dbReference type="AlphaFoldDB" id="A0A6V7X5J3"/>
<evidence type="ECO:0000256" key="1">
    <source>
        <dbReference type="SAM" id="Coils"/>
    </source>
</evidence>
<dbReference type="OrthoDB" id="5783368at2759"/>
<organism evidence="2 3">
    <name type="scientific">Meloidogyne enterolobii</name>
    <name type="common">Root-knot nematode worm</name>
    <name type="synonym">Meloidogyne mayaguensis</name>
    <dbReference type="NCBI Taxonomy" id="390850"/>
    <lineage>
        <taxon>Eukaryota</taxon>
        <taxon>Metazoa</taxon>
        <taxon>Ecdysozoa</taxon>
        <taxon>Nematoda</taxon>
        <taxon>Chromadorea</taxon>
        <taxon>Rhabditida</taxon>
        <taxon>Tylenchina</taxon>
        <taxon>Tylenchomorpha</taxon>
        <taxon>Tylenchoidea</taxon>
        <taxon>Meloidogynidae</taxon>
        <taxon>Meloidogyninae</taxon>
        <taxon>Meloidogyne</taxon>
    </lineage>
</organism>
<protein>
    <submittedName>
        <fullName evidence="2">Uncharacterized protein</fullName>
    </submittedName>
</protein>
<dbReference type="GO" id="GO:0020037">
    <property type="term" value="F:heme binding"/>
    <property type="evidence" value="ECO:0007669"/>
    <property type="project" value="InterPro"/>
</dbReference>
<dbReference type="InterPro" id="IPR012292">
    <property type="entry name" value="Globin/Proto"/>
</dbReference>
<keyword evidence="1" id="KW-0175">Coiled coil</keyword>
<evidence type="ECO:0000313" key="2">
    <source>
        <dbReference type="EMBL" id="CAD2194578.1"/>
    </source>
</evidence>
<dbReference type="Proteomes" id="UP000580250">
    <property type="component" value="Unassembled WGS sequence"/>
</dbReference>
<dbReference type="EMBL" id="CAJEWN010001127">
    <property type="protein sequence ID" value="CAD2194578.1"/>
    <property type="molecule type" value="Genomic_DNA"/>
</dbReference>
<dbReference type="Gene3D" id="1.10.490.10">
    <property type="entry name" value="Globins"/>
    <property type="match status" value="1"/>
</dbReference>
<comment type="caution">
    <text evidence="2">The sequence shown here is derived from an EMBL/GenBank/DDBJ whole genome shotgun (WGS) entry which is preliminary data.</text>
</comment>
<reference evidence="2 3" key="1">
    <citation type="submission" date="2020-08" db="EMBL/GenBank/DDBJ databases">
        <authorList>
            <person name="Koutsovoulos G."/>
            <person name="Danchin GJ E."/>
        </authorList>
    </citation>
    <scope>NUCLEOTIDE SEQUENCE [LARGE SCALE GENOMIC DNA]</scope>
</reference>